<feature type="domain" description="Transmembrane protein 135 N-terminal" evidence="7">
    <location>
        <begin position="20"/>
        <end position="149"/>
    </location>
</feature>
<evidence type="ECO:0000256" key="2">
    <source>
        <dbReference type="ARBA" id="ARBA00008924"/>
    </source>
</evidence>
<evidence type="ECO:0000256" key="5">
    <source>
        <dbReference type="ARBA" id="ARBA00023136"/>
    </source>
</evidence>
<proteinExistence type="inferred from homology"/>
<evidence type="ECO:0000256" key="3">
    <source>
        <dbReference type="ARBA" id="ARBA00022692"/>
    </source>
</evidence>
<dbReference type="AlphaFoldDB" id="A0A0N4V8N4"/>
<sequence>MGVLSKFCSNVLGLKVYTADCHEFGHTWNPGCYSAILDAFLPSCSFSFKTYSLVYFLDAFLSRRLLSKGDLLRILKDTARSSLFLVVNVAAFLWFMCQIRRLLGFFVLPTMGLTNGILASFLSIFIENPRRRPMLALYLMNLASETAFHQLVNHGYLKYVPKGQILLFSFGIGGFVYLLRKNQLSHKIKNLLNFTHHTEDREDVISKKVLQKQHAFVEKAVYFLRTRFSKHQFCKHRYSCLSRSLEVSRFTHVNYSSRKNSPYLTFWWELSSVKQ</sequence>
<name>A0A0N4V8N4_ENTVE</name>
<dbReference type="GO" id="GO:0012505">
    <property type="term" value="C:endomembrane system"/>
    <property type="evidence" value="ECO:0007669"/>
    <property type="project" value="UniProtKB-SubCell"/>
</dbReference>
<feature type="transmembrane region" description="Helical" evidence="6">
    <location>
        <begin position="78"/>
        <end position="96"/>
    </location>
</feature>
<dbReference type="PANTHER" id="PTHR12459:SF15">
    <property type="entry name" value="TRANSMEMBRANE PROTEIN 135"/>
    <property type="match status" value="1"/>
</dbReference>
<feature type="transmembrane region" description="Helical" evidence="6">
    <location>
        <begin position="163"/>
        <end position="179"/>
    </location>
</feature>
<evidence type="ECO:0000256" key="1">
    <source>
        <dbReference type="ARBA" id="ARBA00004127"/>
    </source>
</evidence>
<dbReference type="Proteomes" id="UP000274131">
    <property type="component" value="Unassembled WGS sequence"/>
</dbReference>
<comment type="subcellular location">
    <subcellularLocation>
        <location evidence="1">Endomembrane system</location>
        <topology evidence="1">Multi-pass membrane protein</topology>
    </subcellularLocation>
</comment>
<evidence type="ECO:0000313" key="9">
    <source>
        <dbReference type="Proteomes" id="UP000274131"/>
    </source>
</evidence>
<dbReference type="InterPro" id="IPR031926">
    <property type="entry name" value="TMEM135_N"/>
</dbReference>
<dbReference type="PANTHER" id="PTHR12459">
    <property type="entry name" value="TRANSMEMBRANE PROTEIN 135-RELATED"/>
    <property type="match status" value="1"/>
</dbReference>
<keyword evidence="5 6" id="KW-0472">Membrane</keyword>
<evidence type="ECO:0000313" key="8">
    <source>
        <dbReference type="EMBL" id="VDD91544.1"/>
    </source>
</evidence>
<dbReference type="OrthoDB" id="291792at2759"/>
<reference evidence="10" key="1">
    <citation type="submission" date="2017-02" db="UniProtKB">
        <authorList>
            <consortium name="WormBaseParasite"/>
        </authorList>
    </citation>
    <scope>IDENTIFICATION</scope>
</reference>
<dbReference type="Pfam" id="PF15982">
    <property type="entry name" value="TMEM135_C_rich"/>
    <property type="match status" value="1"/>
</dbReference>
<gene>
    <name evidence="8" type="ORF">EVEC_LOCUS6295</name>
</gene>
<evidence type="ECO:0000259" key="7">
    <source>
        <dbReference type="Pfam" id="PF15982"/>
    </source>
</evidence>
<comment type="similarity">
    <text evidence="2">Belongs to the TMEM135 family.</text>
</comment>
<feature type="transmembrane region" description="Helical" evidence="6">
    <location>
        <begin position="102"/>
        <end position="126"/>
    </location>
</feature>
<evidence type="ECO:0000313" key="10">
    <source>
        <dbReference type="WBParaSite" id="EVEC_0000674701-mRNA-1"/>
    </source>
</evidence>
<dbReference type="EMBL" id="UXUI01008459">
    <property type="protein sequence ID" value="VDD91544.1"/>
    <property type="molecule type" value="Genomic_DNA"/>
</dbReference>
<dbReference type="InterPro" id="IPR026749">
    <property type="entry name" value="Tmem135"/>
</dbReference>
<accession>A0A0N4V8N4</accession>
<keyword evidence="9" id="KW-1185">Reference proteome</keyword>
<reference evidence="8 9" key="2">
    <citation type="submission" date="2018-10" db="EMBL/GenBank/DDBJ databases">
        <authorList>
            <consortium name="Pathogen Informatics"/>
        </authorList>
    </citation>
    <scope>NUCLEOTIDE SEQUENCE [LARGE SCALE GENOMIC DNA]</scope>
</reference>
<keyword evidence="3 6" id="KW-0812">Transmembrane</keyword>
<dbReference type="WBParaSite" id="EVEC_0000674701-mRNA-1">
    <property type="protein sequence ID" value="EVEC_0000674701-mRNA-1"/>
    <property type="gene ID" value="EVEC_0000674701"/>
</dbReference>
<keyword evidence="4 6" id="KW-1133">Transmembrane helix</keyword>
<evidence type="ECO:0000256" key="4">
    <source>
        <dbReference type="ARBA" id="ARBA00022989"/>
    </source>
</evidence>
<protein>
    <submittedName>
        <fullName evidence="10">TMEM135_C_rich domain-containing protein</fullName>
    </submittedName>
</protein>
<evidence type="ECO:0000256" key="6">
    <source>
        <dbReference type="SAM" id="Phobius"/>
    </source>
</evidence>
<organism evidence="10">
    <name type="scientific">Enterobius vermicularis</name>
    <name type="common">Human pinworm</name>
    <dbReference type="NCBI Taxonomy" id="51028"/>
    <lineage>
        <taxon>Eukaryota</taxon>
        <taxon>Metazoa</taxon>
        <taxon>Ecdysozoa</taxon>
        <taxon>Nematoda</taxon>
        <taxon>Chromadorea</taxon>
        <taxon>Rhabditida</taxon>
        <taxon>Spirurina</taxon>
        <taxon>Oxyuridomorpha</taxon>
        <taxon>Oxyuroidea</taxon>
        <taxon>Oxyuridae</taxon>
        <taxon>Enterobius</taxon>
    </lineage>
</organism>